<sequence>MSLTELLTSGAGLRLGSVTIPVWALWAIALLVVLVIVSIIIVRLIRRARKITRATNDTSQAADGEHTFGSYGAVTSAISITPDVRRRARGNGGSTTDD</sequence>
<keyword evidence="1" id="KW-0472">Membrane</keyword>
<dbReference type="EMBL" id="FXZD01000001">
    <property type="protein sequence ID" value="SMX64441.1"/>
    <property type="molecule type" value="Genomic_DNA"/>
</dbReference>
<dbReference type="AlphaFoldDB" id="A0A2H1HNI5"/>
<accession>A0A2H1HNI5</accession>
<evidence type="ECO:0000256" key="1">
    <source>
        <dbReference type="SAM" id="Phobius"/>
    </source>
</evidence>
<organism evidence="2 3">
    <name type="scientific">Brevibacterium antiquum CNRZ 918</name>
    <dbReference type="NCBI Taxonomy" id="1255637"/>
    <lineage>
        <taxon>Bacteria</taxon>
        <taxon>Bacillati</taxon>
        <taxon>Actinomycetota</taxon>
        <taxon>Actinomycetes</taxon>
        <taxon>Micrococcales</taxon>
        <taxon>Brevibacteriaceae</taxon>
        <taxon>Brevibacterium</taxon>
    </lineage>
</organism>
<keyword evidence="1" id="KW-1133">Transmembrane helix</keyword>
<reference evidence="2 3" key="1">
    <citation type="submission" date="2017-03" db="EMBL/GenBank/DDBJ databases">
        <authorList>
            <person name="Afonso C.L."/>
            <person name="Miller P.J."/>
            <person name="Scott M.A."/>
            <person name="Spackman E."/>
            <person name="Goraichik I."/>
            <person name="Dimitrov K.M."/>
            <person name="Suarez D.L."/>
            <person name="Swayne D.E."/>
        </authorList>
    </citation>
    <scope>NUCLEOTIDE SEQUENCE [LARGE SCALE GENOMIC DNA]</scope>
    <source>
        <strain evidence="2 3">CNRZ 918</strain>
    </source>
</reference>
<feature type="transmembrane region" description="Helical" evidence="1">
    <location>
        <begin position="20"/>
        <end position="45"/>
    </location>
</feature>
<evidence type="ECO:0000313" key="2">
    <source>
        <dbReference type="EMBL" id="SMX64441.1"/>
    </source>
</evidence>
<dbReference type="OrthoDB" id="871140at2"/>
<evidence type="ECO:0000313" key="3">
    <source>
        <dbReference type="Proteomes" id="UP000234433"/>
    </source>
</evidence>
<dbReference type="Proteomes" id="UP000234433">
    <property type="component" value="Unassembled WGS sequence"/>
</dbReference>
<keyword evidence="1" id="KW-0812">Transmembrane</keyword>
<gene>
    <name evidence="2" type="ORF">BANT918_00236</name>
</gene>
<dbReference type="RefSeq" id="WP_101598263.1">
    <property type="nucleotide sequence ID" value="NZ_FXZD01000001.1"/>
</dbReference>
<proteinExistence type="predicted"/>
<name>A0A2H1HNI5_9MICO</name>
<protein>
    <submittedName>
        <fullName evidence="2">Uncharacterized protein</fullName>
    </submittedName>
</protein>